<organism evidence="1 2">
    <name type="scientific">Cerrena zonata</name>
    <dbReference type="NCBI Taxonomy" id="2478898"/>
    <lineage>
        <taxon>Eukaryota</taxon>
        <taxon>Fungi</taxon>
        <taxon>Dikarya</taxon>
        <taxon>Basidiomycota</taxon>
        <taxon>Agaricomycotina</taxon>
        <taxon>Agaricomycetes</taxon>
        <taxon>Polyporales</taxon>
        <taxon>Cerrenaceae</taxon>
        <taxon>Cerrena</taxon>
    </lineage>
</organism>
<protein>
    <recommendedName>
        <fullName evidence="3">FH2 domain-containing protein</fullName>
    </recommendedName>
</protein>
<evidence type="ECO:0000313" key="1">
    <source>
        <dbReference type="EMBL" id="KAK7684430.1"/>
    </source>
</evidence>
<comment type="caution">
    <text evidence="1">The sequence shown here is derived from an EMBL/GenBank/DDBJ whole genome shotgun (WGS) entry which is preliminary data.</text>
</comment>
<accession>A0AAW0G5Z6</accession>
<keyword evidence="2" id="KW-1185">Reference proteome</keyword>
<gene>
    <name evidence="1" type="ORF">QCA50_012377</name>
</gene>
<dbReference type="AlphaFoldDB" id="A0AAW0G5Z6"/>
<reference evidence="1 2" key="1">
    <citation type="submission" date="2022-09" db="EMBL/GenBank/DDBJ databases">
        <authorList>
            <person name="Palmer J.M."/>
        </authorList>
    </citation>
    <scope>NUCLEOTIDE SEQUENCE [LARGE SCALE GENOMIC DNA]</scope>
    <source>
        <strain evidence="1 2">DSM 7382</strain>
    </source>
</reference>
<evidence type="ECO:0000313" key="2">
    <source>
        <dbReference type="Proteomes" id="UP001385951"/>
    </source>
</evidence>
<name>A0AAW0G5Z6_9APHY</name>
<proteinExistence type="predicted"/>
<dbReference type="Proteomes" id="UP001385951">
    <property type="component" value="Unassembled WGS sequence"/>
</dbReference>
<sequence length="87" mass="10098">MIVNIFYLDCLKLTYLRLDEIMEAIDLREKLASLLQTTETEIEDIFVVPPGTIPFVRDIKRLHEIIQLLPPTESLGHMQTLQNVFAE</sequence>
<dbReference type="EMBL" id="JASBNA010000025">
    <property type="protein sequence ID" value="KAK7684430.1"/>
    <property type="molecule type" value="Genomic_DNA"/>
</dbReference>
<evidence type="ECO:0008006" key="3">
    <source>
        <dbReference type="Google" id="ProtNLM"/>
    </source>
</evidence>